<feature type="binding site" evidence="8">
    <location>
        <begin position="413"/>
        <end position="415"/>
    </location>
    <ligand>
        <name>GTP</name>
        <dbReference type="ChEBI" id="CHEBI:37565"/>
    </ligand>
</feature>
<evidence type="ECO:0000256" key="8">
    <source>
        <dbReference type="HAMAP-Rule" id="MF_00011"/>
    </source>
</evidence>
<dbReference type="HAMAP" id="MF_00011">
    <property type="entry name" value="Adenylosucc_synth"/>
    <property type="match status" value="1"/>
</dbReference>
<proteinExistence type="inferred from homology"/>
<feature type="binding site" description="in other chain" evidence="8">
    <location>
        <position position="303"/>
    </location>
    <ligand>
        <name>IMP</name>
        <dbReference type="ChEBI" id="CHEBI:58053"/>
        <note>ligand shared between dimeric partners</note>
    </ligand>
</feature>
<dbReference type="KEGG" id="nsm:JO391_01600"/>
<dbReference type="NCBIfam" id="TIGR00184">
    <property type="entry name" value="purA"/>
    <property type="match status" value="1"/>
</dbReference>
<keyword evidence="5 8" id="KW-0658">Purine biosynthesis</keyword>
<dbReference type="SMART" id="SM00788">
    <property type="entry name" value="Adenylsucc_synt"/>
    <property type="match status" value="1"/>
</dbReference>
<dbReference type="EMBL" id="CP069370">
    <property type="protein sequence ID" value="QYZ70260.1"/>
    <property type="molecule type" value="Genomic_DNA"/>
</dbReference>
<feature type="binding site" evidence="8">
    <location>
        <begin position="40"/>
        <end position="42"/>
    </location>
    <ligand>
        <name>GTP</name>
        <dbReference type="ChEBI" id="CHEBI:37565"/>
    </ligand>
</feature>
<protein>
    <recommendedName>
        <fullName evidence="8 10">Adenylosuccinate synthetase</fullName>
        <shortName evidence="8">AMPSase</shortName>
        <shortName evidence="8">AdSS</shortName>
        <ecNumber evidence="8 10">6.3.4.4</ecNumber>
    </recommendedName>
    <alternativeName>
        <fullName evidence="8">IMP--aspartate ligase</fullName>
    </alternativeName>
</protein>
<dbReference type="CDD" id="cd03108">
    <property type="entry name" value="AdSS"/>
    <property type="match status" value="1"/>
</dbReference>
<dbReference type="InterPro" id="IPR042110">
    <property type="entry name" value="Adenylosuccinate_synth_dom2"/>
</dbReference>
<feature type="binding site" description="in other chain" evidence="8">
    <location>
        <position position="239"/>
    </location>
    <ligand>
        <name>IMP</name>
        <dbReference type="ChEBI" id="CHEBI:58053"/>
        <note>ligand shared between dimeric partners</note>
    </ligand>
</feature>
<sequence length="430" mass="45994">MANVVVVGAQWGDEGKGKLVDWLSERADVIARFQGGHNAGHTLVIDGTVYKLSLLPSGIVRGGKLSIIGNGVVLDPWALLAEIEKLTGQGVEIGPHNLMIAENTPLILPVHGELDRARESQNSVAKIGTTGRGIGPAYEDKVGRRTVRVADLADEATLDLRIGRLLTHHNALRAGLGLEPVDAVALKAALMEVAPKILPYAGPVWKVMTEARRAGKRILFEGAQGSLLDVDFGTYPYVTSSNTLAGMAATGTGLGPTAVDFVLGIVKAYTTRVGEGPFPTELFDADGDRLGERGHEFGTVTGRKRRCGWFDAVLVRQTCATSGVSGIALTKLDVLDGFKTLKICTGYELDGQMLDYLPTAANLQARVKPIYEEMEGWSESTAGARSWAQLPGAAIKYVRRIEELIQCPVALLSTSPERDDTILVTDPFAD</sequence>
<keyword evidence="7 8" id="KW-0342">GTP-binding</keyword>
<evidence type="ECO:0000256" key="9">
    <source>
        <dbReference type="PROSITE-ProRule" id="PRU10134"/>
    </source>
</evidence>
<reference evidence="11" key="1">
    <citation type="submission" date="2021-02" db="EMBL/GenBank/DDBJ databases">
        <title>Rhodobacter shimadae sp. nov., an aerobic anoxygenic phototrophic bacterium isolated from a hot spring.</title>
        <authorList>
            <person name="Muramatsu S."/>
            <person name="Haruta S."/>
            <person name="Hirose S."/>
            <person name="Hanada S."/>
        </authorList>
    </citation>
    <scope>NUCLEOTIDE SEQUENCE</scope>
    <source>
        <strain evidence="11">N10</strain>
    </source>
</reference>
<dbReference type="GO" id="GO:0046040">
    <property type="term" value="P:IMP metabolic process"/>
    <property type="evidence" value="ECO:0007669"/>
    <property type="project" value="TreeGrafter"/>
</dbReference>
<accession>A0A8G0ZX14</accession>
<name>A0A8G0ZX14_9RHOB</name>
<feature type="binding site" evidence="8">
    <location>
        <position position="305"/>
    </location>
    <ligand>
        <name>GTP</name>
        <dbReference type="ChEBI" id="CHEBI:37565"/>
    </ligand>
</feature>
<dbReference type="Pfam" id="PF00709">
    <property type="entry name" value="Adenylsucc_synt"/>
    <property type="match status" value="1"/>
</dbReference>
<feature type="active site" description="Proton donor" evidence="8">
    <location>
        <position position="41"/>
    </location>
</feature>
<dbReference type="GO" id="GO:0005737">
    <property type="term" value="C:cytoplasm"/>
    <property type="evidence" value="ECO:0007669"/>
    <property type="project" value="UniProtKB-SubCell"/>
</dbReference>
<dbReference type="Proteomes" id="UP000826300">
    <property type="component" value="Chromosome"/>
</dbReference>
<keyword evidence="12" id="KW-1185">Reference proteome</keyword>
<comment type="function">
    <text evidence="8">Plays an important role in the de novo pathway of purine nucleotide biosynthesis. Catalyzes the first committed step in the biosynthesis of AMP from IMP.</text>
</comment>
<dbReference type="GO" id="GO:0000287">
    <property type="term" value="F:magnesium ion binding"/>
    <property type="evidence" value="ECO:0007669"/>
    <property type="project" value="UniProtKB-UniRule"/>
</dbReference>
<dbReference type="NCBIfam" id="NF002223">
    <property type="entry name" value="PRK01117.1"/>
    <property type="match status" value="1"/>
</dbReference>
<evidence type="ECO:0000256" key="2">
    <source>
        <dbReference type="ARBA" id="ARBA00022598"/>
    </source>
</evidence>
<evidence type="ECO:0000313" key="11">
    <source>
        <dbReference type="EMBL" id="QYZ70260.1"/>
    </source>
</evidence>
<evidence type="ECO:0000313" key="12">
    <source>
        <dbReference type="Proteomes" id="UP000826300"/>
    </source>
</evidence>
<evidence type="ECO:0000256" key="5">
    <source>
        <dbReference type="ARBA" id="ARBA00022755"/>
    </source>
</evidence>
<dbReference type="RefSeq" id="WP_220662476.1">
    <property type="nucleotide sequence ID" value="NZ_CP069370.1"/>
</dbReference>
<keyword evidence="8" id="KW-0963">Cytoplasm</keyword>
<dbReference type="InterPro" id="IPR033128">
    <property type="entry name" value="Adenylosuccin_syn_Lys_AS"/>
</dbReference>
<feature type="binding site" description="in other chain" evidence="8">
    <location>
        <position position="224"/>
    </location>
    <ligand>
        <name>IMP</name>
        <dbReference type="ChEBI" id="CHEBI:58053"/>
        <note>ligand shared between dimeric partners</note>
    </ligand>
</feature>
<evidence type="ECO:0000256" key="3">
    <source>
        <dbReference type="ARBA" id="ARBA00022723"/>
    </source>
</evidence>
<comment type="catalytic activity">
    <reaction evidence="8 10">
        <text>IMP + L-aspartate + GTP = N(6)-(1,2-dicarboxyethyl)-AMP + GDP + phosphate + 2 H(+)</text>
        <dbReference type="Rhea" id="RHEA:15753"/>
        <dbReference type="ChEBI" id="CHEBI:15378"/>
        <dbReference type="ChEBI" id="CHEBI:29991"/>
        <dbReference type="ChEBI" id="CHEBI:37565"/>
        <dbReference type="ChEBI" id="CHEBI:43474"/>
        <dbReference type="ChEBI" id="CHEBI:57567"/>
        <dbReference type="ChEBI" id="CHEBI:58053"/>
        <dbReference type="ChEBI" id="CHEBI:58189"/>
        <dbReference type="EC" id="6.3.4.4"/>
    </reaction>
</comment>
<feature type="binding site" evidence="8">
    <location>
        <position position="13"/>
    </location>
    <ligand>
        <name>Mg(2+)</name>
        <dbReference type="ChEBI" id="CHEBI:18420"/>
    </ligand>
</feature>
<dbReference type="Gene3D" id="1.10.300.10">
    <property type="entry name" value="Adenylosuccinate Synthetase, subunit A, domain 2"/>
    <property type="match status" value="1"/>
</dbReference>
<feature type="binding site" evidence="8">
    <location>
        <position position="144"/>
    </location>
    <ligand>
        <name>IMP</name>
        <dbReference type="ChEBI" id="CHEBI:58053"/>
        <note>ligand shared between dimeric partners</note>
    </ligand>
</feature>
<comment type="similarity">
    <text evidence="8 10">Belongs to the adenylosuccinate synthetase family.</text>
</comment>
<comment type="cofactor">
    <cofactor evidence="8">
        <name>Mg(2+)</name>
        <dbReference type="ChEBI" id="CHEBI:18420"/>
    </cofactor>
    <text evidence="8">Binds 1 Mg(2+) ion per subunit.</text>
</comment>
<dbReference type="InterPro" id="IPR042111">
    <property type="entry name" value="Adenylosuccinate_synth_dom3"/>
</dbReference>
<dbReference type="EC" id="6.3.4.4" evidence="8 10"/>
<dbReference type="InterPro" id="IPR042109">
    <property type="entry name" value="Adenylosuccinate_synth_dom1"/>
</dbReference>
<dbReference type="Gene3D" id="3.90.170.10">
    <property type="entry name" value="Adenylosuccinate Synthetase, subunit A, domain 3"/>
    <property type="match status" value="1"/>
</dbReference>
<dbReference type="PROSITE" id="PS01266">
    <property type="entry name" value="ADENYLOSUCCIN_SYN_1"/>
    <property type="match status" value="1"/>
</dbReference>
<evidence type="ECO:0000256" key="6">
    <source>
        <dbReference type="ARBA" id="ARBA00022842"/>
    </source>
</evidence>
<comment type="pathway">
    <text evidence="8 10">Purine metabolism; AMP biosynthesis via de novo pathway; AMP from IMP: step 1/2.</text>
</comment>
<evidence type="ECO:0000256" key="10">
    <source>
        <dbReference type="RuleBase" id="RU000520"/>
    </source>
</evidence>
<dbReference type="PANTHER" id="PTHR11846:SF0">
    <property type="entry name" value="ADENYLOSUCCINATE SYNTHETASE"/>
    <property type="match status" value="1"/>
</dbReference>
<feature type="binding site" description="in other chain" evidence="8">
    <location>
        <begin position="38"/>
        <end position="41"/>
    </location>
    <ligand>
        <name>IMP</name>
        <dbReference type="ChEBI" id="CHEBI:58053"/>
        <note>ligand shared between dimeric partners</note>
    </ligand>
</feature>
<comment type="subunit">
    <text evidence="1 8">Homodimer.</text>
</comment>
<feature type="active site" description="Proton acceptor" evidence="8">
    <location>
        <position position="13"/>
    </location>
</feature>
<keyword evidence="2 8" id="KW-0436">Ligase</keyword>
<dbReference type="FunFam" id="3.90.170.10:FF:000001">
    <property type="entry name" value="Adenylosuccinate synthetase"/>
    <property type="match status" value="1"/>
</dbReference>
<evidence type="ECO:0000256" key="4">
    <source>
        <dbReference type="ARBA" id="ARBA00022741"/>
    </source>
</evidence>
<feature type="binding site" description="in other chain" evidence="8">
    <location>
        <position position="130"/>
    </location>
    <ligand>
        <name>IMP</name>
        <dbReference type="ChEBI" id="CHEBI:58053"/>
        <note>ligand shared between dimeric partners</note>
    </ligand>
</feature>
<dbReference type="UniPathway" id="UPA00075">
    <property type="reaction ID" value="UER00335"/>
</dbReference>
<feature type="binding site" evidence="8">
    <location>
        <begin position="12"/>
        <end position="18"/>
    </location>
    <ligand>
        <name>GTP</name>
        <dbReference type="ChEBI" id="CHEBI:37565"/>
    </ligand>
</feature>
<feature type="binding site" description="in other chain" evidence="8">
    <location>
        <begin position="13"/>
        <end position="16"/>
    </location>
    <ligand>
        <name>IMP</name>
        <dbReference type="ChEBI" id="CHEBI:58053"/>
        <note>ligand shared between dimeric partners</note>
    </ligand>
</feature>
<dbReference type="PROSITE" id="PS00513">
    <property type="entry name" value="ADENYLOSUCCIN_SYN_2"/>
    <property type="match status" value="1"/>
</dbReference>
<feature type="active site" evidence="9">
    <location>
        <position position="141"/>
    </location>
</feature>
<dbReference type="InterPro" id="IPR018220">
    <property type="entry name" value="Adenylosuccin_syn_GTP-bd"/>
</dbReference>
<evidence type="ECO:0000256" key="1">
    <source>
        <dbReference type="ARBA" id="ARBA00011738"/>
    </source>
</evidence>
<dbReference type="SUPFAM" id="SSF52540">
    <property type="entry name" value="P-loop containing nucleoside triphosphate hydrolases"/>
    <property type="match status" value="1"/>
</dbReference>
<keyword evidence="4 8" id="KW-0547">Nucleotide-binding</keyword>
<dbReference type="GO" id="GO:0005525">
    <property type="term" value="F:GTP binding"/>
    <property type="evidence" value="ECO:0007669"/>
    <property type="project" value="UniProtKB-UniRule"/>
</dbReference>
<evidence type="ECO:0000256" key="7">
    <source>
        <dbReference type="ARBA" id="ARBA00023134"/>
    </source>
</evidence>
<dbReference type="FunFam" id="1.10.300.10:FF:000001">
    <property type="entry name" value="Adenylosuccinate synthetase"/>
    <property type="match status" value="1"/>
</dbReference>
<dbReference type="AlphaFoldDB" id="A0A8G0ZX14"/>
<dbReference type="InterPro" id="IPR001114">
    <property type="entry name" value="Adenylosuccinate_synthetase"/>
</dbReference>
<keyword evidence="3 8" id="KW-0479">Metal-binding</keyword>
<dbReference type="InterPro" id="IPR027417">
    <property type="entry name" value="P-loop_NTPase"/>
</dbReference>
<organism evidence="11 12">
    <name type="scientific">Neotabrizicola shimadae</name>
    <dbReference type="NCBI Taxonomy" id="2807096"/>
    <lineage>
        <taxon>Bacteria</taxon>
        <taxon>Pseudomonadati</taxon>
        <taxon>Pseudomonadota</taxon>
        <taxon>Alphaproteobacteria</taxon>
        <taxon>Rhodobacterales</taxon>
        <taxon>Paracoccaceae</taxon>
        <taxon>Neotabrizicola</taxon>
    </lineage>
</organism>
<dbReference type="GO" id="GO:0044208">
    <property type="term" value="P:'de novo' AMP biosynthetic process"/>
    <property type="evidence" value="ECO:0007669"/>
    <property type="project" value="UniProtKB-UniRule"/>
</dbReference>
<feature type="binding site" evidence="8">
    <location>
        <position position="40"/>
    </location>
    <ligand>
        <name>Mg(2+)</name>
        <dbReference type="ChEBI" id="CHEBI:18420"/>
    </ligand>
</feature>
<dbReference type="GO" id="GO:0004019">
    <property type="term" value="F:adenylosuccinate synthase activity"/>
    <property type="evidence" value="ECO:0007669"/>
    <property type="project" value="UniProtKB-UniRule"/>
</dbReference>
<gene>
    <name evidence="8" type="primary">purA</name>
    <name evidence="11" type="ORF">JO391_01600</name>
</gene>
<dbReference type="PANTHER" id="PTHR11846">
    <property type="entry name" value="ADENYLOSUCCINATE SYNTHETASE"/>
    <property type="match status" value="1"/>
</dbReference>
<feature type="binding site" evidence="8">
    <location>
        <begin position="331"/>
        <end position="333"/>
    </location>
    <ligand>
        <name>GTP</name>
        <dbReference type="ChEBI" id="CHEBI:37565"/>
    </ligand>
</feature>
<feature type="binding site" evidence="8">
    <location>
        <begin position="299"/>
        <end position="305"/>
    </location>
    <ligand>
        <name>substrate</name>
    </ligand>
</feature>
<comment type="subcellular location">
    <subcellularLocation>
        <location evidence="8">Cytoplasm</location>
    </subcellularLocation>
</comment>
<keyword evidence="6 8" id="KW-0460">Magnesium</keyword>
<dbReference type="Gene3D" id="3.40.440.10">
    <property type="entry name" value="Adenylosuccinate Synthetase, subunit A, domain 1"/>
    <property type="match status" value="1"/>
</dbReference>